<feature type="transmembrane region" description="Helical" evidence="1">
    <location>
        <begin position="236"/>
        <end position="256"/>
    </location>
</feature>
<keyword evidence="1" id="KW-1133">Transmembrane helix</keyword>
<dbReference type="EMBL" id="AMQN01000729">
    <property type="status" value="NOT_ANNOTATED_CDS"/>
    <property type="molecule type" value="Genomic_DNA"/>
</dbReference>
<dbReference type="EnsemblMetazoa" id="CapteT220408">
    <property type="protein sequence ID" value="CapteP220408"/>
    <property type="gene ID" value="CapteG220408"/>
</dbReference>
<feature type="transmembrane region" description="Helical" evidence="1">
    <location>
        <begin position="277"/>
        <end position="300"/>
    </location>
</feature>
<gene>
    <name evidence="2" type="ORF">CAPTEDRAFT_220408</name>
</gene>
<dbReference type="Proteomes" id="UP000014760">
    <property type="component" value="Unassembled WGS sequence"/>
</dbReference>
<reference evidence="4" key="1">
    <citation type="submission" date="2012-12" db="EMBL/GenBank/DDBJ databases">
        <authorList>
            <person name="Hellsten U."/>
            <person name="Grimwood J."/>
            <person name="Chapman J.A."/>
            <person name="Shapiro H."/>
            <person name="Aerts A."/>
            <person name="Otillar R.P."/>
            <person name="Terry A.Y."/>
            <person name="Boore J.L."/>
            <person name="Simakov O."/>
            <person name="Marletaz F."/>
            <person name="Cho S.-J."/>
            <person name="Edsinger-Gonzales E."/>
            <person name="Havlak P."/>
            <person name="Kuo D.-H."/>
            <person name="Larsson T."/>
            <person name="Lv J."/>
            <person name="Arendt D."/>
            <person name="Savage R."/>
            <person name="Osoegawa K."/>
            <person name="de Jong P."/>
            <person name="Lindberg D.R."/>
            <person name="Seaver E.C."/>
            <person name="Weisblat D.A."/>
            <person name="Putnam N.H."/>
            <person name="Grigoriev I.V."/>
            <person name="Rokhsar D.S."/>
        </authorList>
    </citation>
    <scope>NUCLEOTIDE SEQUENCE</scope>
    <source>
        <strain evidence="4">I ESC-2004</strain>
    </source>
</reference>
<name>R7VBK6_CAPTE</name>
<evidence type="ECO:0000256" key="1">
    <source>
        <dbReference type="SAM" id="Phobius"/>
    </source>
</evidence>
<feature type="transmembrane region" description="Helical" evidence="1">
    <location>
        <begin position="376"/>
        <end position="398"/>
    </location>
</feature>
<feature type="transmembrane region" description="Helical" evidence="1">
    <location>
        <begin position="205"/>
        <end position="224"/>
    </location>
</feature>
<sequence>MAQSIQMPSLNWDHKEQQLAFTEWKDFLESYLVIHNVAEEKKWHYIVLSVGTKGREIWETWQLNSNQKADLSGIFKKFEEHLIGTPNKWVSRLELAALKQKDNESVEDFACRLRAKAKACKYEALHLACDYILGGLVRRPQPTTHQAPWYVAHGYIPGGLVVGTINKFHICMAQCLGSIEVGFSFTTFLLVRNASRDSLVRSSWLLSRVVLYSLCLIIELHTHLTSYTGPQRLTDQNFSAGVSCLGLCIIFTLYHVMRSGGTSRKRTGRLAYSMQTCILLMVIFLFVTSLADLAFPAQALAEVLDSAKADVIITYLIRSNGAFCLAYVIQMIASLRFDDDEDRLAFFKGNFLAIALQIPMIALYQWKDPVFNPYGIYVTGGGLVFMAMLNACALNRCLPSCCSAKAKTS</sequence>
<evidence type="ECO:0000313" key="2">
    <source>
        <dbReference type="EMBL" id="ELU13666.1"/>
    </source>
</evidence>
<keyword evidence="4" id="KW-1185">Reference proteome</keyword>
<dbReference type="EMBL" id="KB295062">
    <property type="protein sequence ID" value="ELU13666.1"/>
    <property type="molecule type" value="Genomic_DNA"/>
</dbReference>
<dbReference type="EMBL" id="AMQN01000730">
    <property type="status" value="NOT_ANNOTATED_CDS"/>
    <property type="molecule type" value="Genomic_DNA"/>
</dbReference>
<dbReference type="STRING" id="283909.R7VBK6"/>
<keyword evidence="1" id="KW-0472">Membrane</keyword>
<dbReference type="OrthoDB" id="6628884at2759"/>
<reference evidence="2 4" key="2">
    <citation type="journal article" date="2013" name="Nature">
        <title>Insights into bilaterian evolution from three spiralian genomes.</title>
        <authorList>
            <person name="Simakov O."/>
            <person name="Marletaz F."/>
            <person name="Cho S.J."/>
            <person name="Edsinger-Gonzales E."/>
            <person name="Havlak P."/>
            <person name="Hellsten U."/>
            <person name="Kuo D.H."/>
            <person name="Larsson T."/>
            <person name="Lv J."/>
            <person name="Arendt D."/>
            <person name="Savage R."/>
            <person name="Osoegawa K."/>
            <person name="de Jong P."/>
            <person name="Grimwood J."/>
            <person name="Chapman J.A."/>
            <person name="Shapiro H."/>
            <person name="Aerts A."/>
            <person name="Otillar R.P."/>
            <person name="Terry A.Y."/>
            <person name="Boore J.L."/>
            <person name="Grigoriev I.V."/>
            <person name="Lindberg D.R."/>
            <person name="Seaver E.C."/>
            <person name="Weisblat D.A."/>
            <person name="Putnam N.H."/>
            <person name="Rokhsar D.S."/>
        </authorList>
    </citation>
    <scope>NUCLEOTIDE SEQUENCE</scope>
    <source>
        <strain evidence="2 4">I ESC-2004</strain>
    </source>
</reference>
<proteinExistence type="predicted"/>
<dbReference type="HOGENOM" id="CLU_673079_0_0_1"/>
<feature type="transmembrane region" description="Helical" evidence="1">
    <location>
        <begin position="312"/>
        <end position="333"/>
    </location>
</feature>
<dbReference type="AlphaFoldDB" id="R7VBK6"/>
<reference evidence="3" key="3">
    <citation type="submission" date="2015-06" db="UniProtKB">
        <authorList>
            <consortium name="EnsemblMetazoa"/>
        </authorList>
    </citation>
    <scope>IDENTIFICATION</scope>
</reference>
<feature type="transmembrane region" description="Helical" evidence="1">
    <location>
        <begin position="345"/>
        <end position="364"/>
    </location>
</feature>
<keyword evidence="1" id="KW-0812">Transmembrane</keyword>
<evidence type="ECO:0000313" key="3">
    <source>
        <dbReference type="EnsemblMetazoa" id="CapteP220408"/>
    </source>
</evidence>
<accession>R7VBK6</accession>
<evidence type="ECO:0000313" key="4">
    <source>
        <dbReference type="Proteomes" id="UP000014760"/>
    </source>
</evidence>
<protein>
    <submittedName>
        <fullName evidence="2 3">Uncharacterized protein</fullName>
    </submittedName>
</protein>
<organism evidence="2">
    <name type="scientific">Capitella teleta</name>
    <name type="common">Polychaete worm</name>
    <dbReference type="NCBI Taxonomy" id="283909"/>
    <lineage>
        <taxon>Eukaryota</taxon>
        <taxon>Metazoa</taxon>
        <taxon>Spiralia</taxon>
        <taxon>Lophotrochozoa</taxon>
        <taxon>Annelida</taxon>
        <taxon>Polychaeta</taxon>
        <taxon>Sedentaria</taxon>
        <taxon>Scolecida</taxon>
        <taxon>Capitellidae</taxon>
        <taxon>Capitella</taxon>
    </lineage>
</organism>